<feature type="transmembrane region" description="Helical" evidence="1">
    <location>
        <begin position="7"/>
        <end position="26"/>
    </location>
</feature>
<proteinExistence type="predicted"/>
<dbReference type="AlphaFoldDB" id="A0A2T0V2R3"/>
<dbReference type="RefSeq" id="WP_106374933.1">
    <property type="nucleotide sequence ID" value="NZ_PVTK01000005.1"/>
</dbReference>
<keyword evidence="1" id="KW-0472">Membrane</keyword>
<protein>
    <submittedName>
        <fullName evidence="3">Tripartite tricarboxylate transporter TctB family protein</fullName>
    </submittedName>
</protein>
<keyword evidence="1" id="KW-1133">Transmembrane helix</keyword>
<evidence type="ECO:0000313" key="3">
    <source>
        <dbReference type="EMBL" id="PRY64473.1"/>
    </source>
</evidence>
<keyword evidence="1" id="KW-0812">Transmembrane</keyword>
<accession>A0A2T0V2R3</accession>
<feature type="transmembrane region" description="Helical" evidence="1">
    <location>
        <begin position="101"/>
        <end position="119"/>
    </location>
</feature>
<dbReference type="OrthoDB" id="6174504at2"/>
<feature type="transmembrane region" description="Helical" evidence="1">
    <location>
        <begin position="77"/>
        <end position="95"/>
    </location>
</feature>
<reference evidence="3 4" key="1">
    <citation type="submission" date="2018-03" db="EMBL/GenBank/DDBJ databases">
        <title>Genomic Encyclopedia of Type Strains, Phase III (KMG-III): the genomes of soil and plant-associated and newly described type strains.</title>
        <authorList>
            <person name="Whitman W."/>
        </authorList>
    </citation>
    <scope>NUCLEOTIDE SEQUENCE [LARGE SCALE GENOMIC DNA]</scope>
    <source>
        <strain evidence="3 4">CGMCC 1.12152</strain>
    </source>
</reference>
<keyword evidence="4" id="KW-1185">Reference proteome</keyword>
<dbReference type="Pfam" id="PF07331">
    <property type="entry name" value="TctB"/>
    <property type="match status" value="1"/>
</dbReference>
<dbReference type="EMBL" id="PVTK01000005">
    <property type="protein sequence ID" value="PRY64473.1"/>
    <property type="molecule type" value="Genomic_DNA"/>
</dbReference>
<organism evidence="3 4">
    <name type="scientific">Vreelandella songnenensis</name>
    <dbReference type="NCBI Taxonomy" id="1176243"/>
    <lineage>
        <taxon>Bacteria</taxon>
        <taxon>Pseudomonadati</taxon>
        <taxon>Pseudomonadota</taxon>
        <taxon>Gammaproteobacteria</taxon>
        <taxon>Oceanospirillales</taxon>
        <taxon>Halomonadaceae</taxon>
        <taxon>Vreelandella</taxon>
    </lineage>
</organism>
<feature type="transmembrane region" description="Helical" evidence="1">
    <location>
        <begin position="126"/>
        <end position="144"/>
    </location>
</feature>
<evidence type="ECO:0000313" key="4">
    <source>
        <dbReference type="Proteomes" id="UP000237647"/>
    </source>
</evidence>
<feature type="domain" description="DUF1468" evidence="2">
    <location>
        <begin position="8"/>
        <end position="149"/>
    </location>
</feature>
<name>A0A2T0V2R3_9GAMM</name>
<gene>
    <name evidence="3" type="ORF">B0H98_105134</name>
</gene>
<evidence type="ECO:0000259" key="2">
    <source>
        <dbReference type="Pfam" id="PF07331"/>
    </source>
</evidence>
<comment type="caution">
    <text evidence="3">The sequence shown here is derived from an EMBL/GenBank/DDBJ whole genome shotgun (WGS) entry which is preliminary data.</text>
</comment>
<sequence length="162" mass="17796">MYFDDRLNGLVFILLGGVVVFLAQQLPTLTFIDYGPGFFPTLIGCVMMIAGSVIALKPLLQRGASITWAALPRAQSWPQALSAIGVVVGAIAFYIATLNILGFLIAMPVSLFVLLIFFDRRIVRDLLIAIIGSFLLHSFFYQLMSVQLPWGLLTPFAGVLTW</sequence>
<dbReference type="InterPro" id="IPR009936">
    <property type="entry name" value="DUF1468"/>
</dbReference>
<dbReference type="Proteomes" id="UP000237647">
    <property type="component" value="Unassembled WGS sequence"/>
</dbReference>
<feature type="transmembrane region" description="Helical" evidence="1">
    <location>
        <begin position="38"/>
        <end position="56"/>
    </location>
</feature>
<evidence type="ECO:0000256" key="1">
    <source>
        <dbReference type="SAM" id="Phobius"/>
    </source>
</evidence>